<comment type="caution">
    <text evidence="2">The sequence shown here is derived from an EMBL/GenBank/DDBJ whole genome shotgun (WGS) entry which is preliminary data.</text>
</comment>
<feature type="transmembrane region" description="Helical" evidence="1">
    <location>
        <begin position="181"/>
        <end position="208"/>
    </location>
</feature>
<keyword evidence="1" id="KW-0812">Transmembrane</keyword>
<proteinExistence type="predicted"/>
<dbReference type="AlphaFoldDB" id="A0AAV7L3N6"/>
<organism evidence="2 3">
    <name type="scientific">Pleurodeles waltl</name>
    <name type="common">Iberian ribbed newt</name>
    <dbReference type="NCBI Taxonomy" id="8319"/>
    <lineage>
        <taxon>Eukaryota</taxon>
        <taxon>Metazoa</taxon>
        <taxon>Chordata</taxon>
        <taxon>Craniata</taxon>
        <taxon>Vertebrata</taxon>
        <taxon>Euteleostomi</taxon>
        <taxon>Amphibia</taxon>
        <taxon>Batrachia</taxon>
        <taxon>Caudata</taxon>
        <taxon>Salamandroidea</taxon>
        <taxon>Salamandridae</taxon>
        <taxon>Pleurodelinae</taxon>
        <taxon>Pleurodeles</taxon>
    </lineage>
</organism>
<keyword evidence="1" id="KW-1133">Transmembrane helix</keyword>
<feature type="transmembrane region" description="Helical" evidence="1">
    <location>
        <begin position="215"/>
        <end position="232"/>
    </location>
</feature>
<dbReference type="Proteomes" id="UP001066276">
    <property type="component" value="Chromosome 12"/>
</dbReference>
<keyword evidence="1" id="KW-0472">Membrane</keyword>
<evidence type="ECO:0000256" key="1">
    <source>
        <dbReference type="SAM" id="Phobius"/>
    </source>
</evidence>
<name>A0AAV7L3N6_PLEWA</name>
<dbReference type="EMBL" id="JANPWB010000016">
    <property type="protein sequence ID" value="KAJ1085037.1"/>
    <property type="molecule type" value="Genomic_DNA"/>
</dbReference>
<sequence length="239" mass="26535">MAVRNHWWARMAEPPAHQCSRILGRHLRRKLSPLLPACTCARSPSSGDAPSSATLALRAFLAPFRSIHQFSRNALGGDSWRVRLSGLTSTVRFVVVCASWSHCRHTGAYEETEDRVEEGKCVILGTCIFYSAYGGGASRAVDMGMYLSYPRPSWDLGCWVPKLGLVDYVGVLFSLETLLQALLHVFVGLVFTPVAVACVFSSSWAFVLLVRFRSVLLFLLLLRAPLLFWVLSEDVLTQV</sequence>
<protein>
    <submittedName>
        <fullName evidence="2">Uncharacterized protein</fullName>
    </submittedName>
</protein>
<gene>
    <name evidence="2" type="ORF">NDU88_005173</name>
</gene>
<keyword evidence="3" id="KW-1185">Reference proteome</keyword>
<evidence type="ECO:0000313" key="2">
    <source>
        <dbReference type="EMBL" id="KAJ1085037.1"/>
    </source>
</evidence>
<reference evidence="2" key="1">
    <citation type="journal article" date="2022" name="bioRxiv">
        <title>Sequencing and chromosome-scale assembly of the giantPleurodeles waltlgenome.</title>
        <authorList>
            <person name="Brown T."/>
            <person name="Elewa A."/>
            <person name="Iarovenko S."/>
            <person name="Subramanian E."/>
            <person name="Araus A.J."/>
            <person name="Petzold A."/>
            <person name="Susuki M."/>
            <person name="Suzuki K.-i.T."/>
            <person name="Hayashi T."/>
            <person name="Toyoda A."/>
            <person name="Oliveira C."/>
            <person name="Osipova E."/>
            <person name="Leigh N.D."/>
            <person name="Simon A."/>
            <person name="Yun M.H."/>
        </authorList>
    </citation>
    <scope>NUCLEOTIDE SEQUENCE</scope>
    <source>
        <strain evidence="2">20211129_DDA</strain>
        <tissue evidence="2">Liver</tissue>
    </source>
</reference>
<evidence type="ECO:0000313" key="3">
    <source>
        <dbReference type="Proteomes" id="UP001066276"/>
    </source>
</evidence>
<accession>A0AAV7L3N6</accession>